<keyword evidence="1" id="KW-0472">Membrane</keyword>
<organism evidence="3 4">
    <name type="scientific">Sphaeroforma arctica JP610</name>
    <dbReference type="NCBI Taxonomy" id="667725"/>
    <lineage>
        <taxon>Eukaryota</taxon>
        <taxon>Ichthyosporea</taxon>
        <taxon>Ichthyophonida</taxon>
        <taxon>Sphaeroforma</taxon>
    </lineage>
</organism>
<feature type="transmembrane region" description="Helical" evidence="1">
    <location>
        <begin position="186"/>
        <end position="210"/>
    </location>
</feature>
<dbReference type="Proteomes" id="UP000054560">
    <property type="component" value="Unassembled WGS sequence"/>
</dbReference>
<accession>A0A0L0FSZ4</accession>
<dbReference type="EMBL" id="KQ242369">
    <property type="protein sequence ID" value="KNC79073.1"/>
    <property type="molecule type" value="Genomic_DNA"/>
</dbReference>
<dbReference type="GeneID" id="25909022"/>
<evidence type="ECO:0000256" key="1">
    <source>
        <dbReference type="SAM" id="Phobius"/>
    </source>
</evidence>
<proteinExistence type="predicted"/>
<sequence>MKTAFMGVPAVLSFVAFALLVVAACTRVWISSDDGLAPGTINAISASPGTYPSHFGLWSGCMAYATNGEQAGCGYITGGCNQNLCLQINSAVLCATSRYGAIDSCGAYISARVFVILALFTQLLAMALLVTGVKYAALNSASVAALWTSVLFMSVTVGCFIAGVYKGTGMGLAGNYSVEENYSIDWGFILFGTSYGLTFVVACMTTGLLAMGSSKNHA</sequence>
<name>A0A0L0FSZ4_9EUKA</name>
<evidence type="ECO:0000256" key="2">
    <source>
        <dbReference type="SAM" id="SignalP"/>
    </source>
</evidence>
<gene>
    <name evidence="3" type="ORF">SARC_08518</name>
</gene>
<dbReference type="Gene3D" id="1.20.140.150">
    <property type="match status" value="1"/>
</dbReference>
<protein>
    <submittedName>
        <fullName evidence="3">Uncharacterized protein</fullName>
    </submittedName>
</protein>
<keyword evidence="4" id="KW-1185">Reference proteome</keyword>
<evidence type="ECO:0000313" key="3">
    <source>
        <dbReference type="EMBL" id="KNC79073.1"/>
    </source>
</evidence>
<keyword evidence="2" id="KW-0732">Signal</keyword>
<dbReference type="OrthoDB" id="10503131at2759"/>
<dbReference type="AlphaFoldDB" id="A0A0L0FSZ4"/>
<feature type="transmembrane region" description="Helical" evidence="1">
    <location>
        <begin position="109"/>
        <end position="131"/>
    </location>
</feature>
<keyword evidence="1" id="KW-1133">Transmembrane helix</keyword>
<feature type="chain" id="PRO_5005538977" evidence="2">
    <location>
        <begin position="24"/>
        <end position="218"/>
    </location>
</feature>
<feature type="transmembrane region" description="Helical" evidence="1">
    <location>
        <begin position="143"/>
        <end position="166"/>
    </location>
</feature>
<dbReference type="RefSeq" id="XP_014152975.1">
    <property type="nucleotide sequence ID" value="XM_014297500.1"/>
</dbReference>
<feature type="signal peptide" evidence="2">
    <location>
        <begin position="1"/>
        <end position="23"/>
    </location>
</feature>
<keyword evidence="1" id="KW-0812">Transmembrane</keyword>
<evidence type="ECO:0000313" key="4">
    <source>
        <dbReference type="Proteomes" id="UP000054560"/>
    </source>
</evidence>
<reference evidence="3 4" key="1">
    <citation type="submission" date="2011-02" db="EMBL/GenBank/DDBJ databases">
        <title>The Genome Sequence of Sphaeroforma arctica JP610.</title>
        <authorList>
            <consortium name="The Broad Institute Genome Sequencing Platform"/>
            <person name="Russ C."/>
            <person name="Cuomo C."/>
            <person name="Young S.K."/>
            <person name="Zeng Q."/>
            <person name="Gargeya S."/>
            <person name="Alvarado L."/>
            <person name="Berlin A."/>
            <person name="Chapman S.B."/>
            <person name="Chen Z."/>
            <person name="Freedman E."/>
            <person name="Gellesch M."/>
            <person name="Goldberg J."/>
            <person name="Griggs A."/>
            <person name="Gujja S."/>
            <person name="Heilman E."/>
            <person name="Heiman D."/>
            <person name="Howarth C."/>
            <person name="Mehta T."/>
            <person name="Neiman D."/>
            <person name="Pearson M."/>
            <person name="Roberts A."/>
            <person name="Saif S."/>
            <person name="Shea T."/>
            <person name="Shenoy N."/>
            <person name="Sisk P."/>
            <person name="Stolte C."/>
            <person name="Sykes S."/>
            <person name="White J."/>
            <person name="Yandava C."/>
            <person name="Burger G."/>
            <person name="Gray M.W."/>
            <person name="Holland P.W.H."/>
            <person name="King N."/>
            <person name="Lang F.B.F."/>
            <person name="Roger A.J."/>
            <person name="Ruiz-Trillo I."/>
            <person name="Haas B."/>
            <person name="Nusbaum C."/>
            <person name="Birren B."/>
        </authorList>
    </citation>
    <scope>NUCLEOTIDE SEQUENCE [LARGE SCALE GENOMIC DNA]</scope>
    <source>
        <strain evidence="3 4">JP610</strain>
    </source>
</reference>
<dbReference type="PROSITE" id="PS51257">
    <property type="entry name" value="PROKAR_LIPOPROTEIN"/>
    <property type="match status" value="1"/>
</dbReference>